<dbReference type="Proteomes" id="UP000318509">
    <property type="component" value="Unassembled WGS sequence"/>
</dbReference>
<dbReference type="PANTHER" id="PTHR43024">
    <property type="entry name" value="UDP-N-ACETYLMURAMOYL-TRIPEPTIDE--D-ALANYL-D-ALANINE LIGASE"/>
    <property type="match status" value="1"/>
</dbReference>
<comment type="similarity">
    <text evidence="10">Belongs to the MurCDEF family. MurF subfamily.</text>
</comment>
<keyword evidence="9 10" id="KW-0961">Cell wall biogenesis/degradation</keyword>
<dbReference type="EMBL" id="VBAK01000143">
    <property type="protein sequence ID" value="TMI88219.1"/>
    <property type="molecule type" value="Genomic_DNA"/>
</dbReference>
<evidence type="ECO:0000256" key="9">
    <source>
        <dbReference type="ARBA" id="ARBA00023316"/>
    </source>
</evidence>
<protein>
    <recommendedName>
        <fullName evidence="10 11">UDP-N-acetylmuramoyl-tripeptide--D-alanyl-D-alanine ligase</fullName>
        <ecNumber evidence="10 11">6.3.2.10</ecNumber>
    </recommendedName>
    <alternativeName>
        <fullName evidence="10">D-alanyl-D-alanine-adding enzyme</fullName>
    </alternativeName>
</protein>
<keyword evidence="3 10" id="KW-0132">Cell division</keyword>
<dbReference type="Gene3D" id="3.40.1390.10">
    <property type="entry name" value="MurE/MurF, N-terminal domain"/>
    <property type="match status" value="1"/>
</dbReference>
<evidence type="ECO:0000259" key="12">
    <source>
        <dbReference type="Pfam" id="PF01225"/>
    </source>
</evidence>
<dbReference type="InterPro" id="IPR036615">
    <property type="entry name" value="Mur_ligase_C_dom_sf"/>
</dbReference>
<dbReference type="AlphaFoldDB" id="A0A537JXF0"/>
<comment type="catalytic activity">
    <reaction evidence="10 11">
        <text>D-alanyl-D-alanine + UDP-N-acetyl-alpha-D-muramoyl-L-alanyl-gamma-D-glutamyl-meso-2,6-diaminopimelate + ATP = UDP-N-acetyl-alpha-D-muramoyl-L-alanyl-gamma-D-glutamyl-meso-2,6-diaminopimeloyl-D-alanyl-D-alanine + ADP + phosphate + H(+)</text>
        <dbReference type="Rhea" id="RHEA:28374"/>
        <dbReference type="ChEBI" id="CHEBI:15378"/>
        <dbReference type="ChEBI" id="CHEBI:30616"/>
        <dbReference type="ChEBI" id="CHEBI:43474"/>
        <dbReference type="ChEBI" id="CHEBI:57822"/>
        <dbReference type="ChEBI" id="CHEBI:61386"/>
        <dbReference type="ChEBI" id="CHEBI:83905"/>
        <dbReference type="ChEBI" id="CHEBI:456216"/>
        <dbReference type="EC" id="6.3.2.10"/>
    </reaction>
</comment>
<dbReference type="SUPFAM" id="SSF63418">
    <property type="entry name" value="MurE/MurF N-terminal domain"/>
    <property type="match status" value="1"/>
</dbReference>
<dbReference type="InterPro" id="IPR000713">
    <property type="entry name" value="Mur_ligase_N"/>
</dbReference>
<dbReference type="Gene3D" id="3.40.1190.10">
    <property type="entry name" value="Mur-like, catalytic domain"/>
    <property type="match status" value="1"/>
</dbReference>
<dbReference type="HAMAP" id="MF_02019">
    <property type="entry name" value="MurF"/>
    <property type="match status" value="1"/>
</dbReference>
<dbReference type="Pfam" id="PF01225">
    <property type="entry name" value="Mur_ligase"/>
    <property type="match status" value="1"/>
</dbReference>
<dbReference type="GO" id="GO:0047480">
    <property type="term" value="F:UDP-N-acetylmuramoyl-tripeptide-D-alanyl-D-alanine ligase activity"/>
    <property type="evidence" value="ECO:0007669"/>
    <property type="project" value="UniProtKB-UniRule"/>
</dbReference>
<evidence type="ECO:0000256" key="5">
    <source>
        <dbReference type="ARBA" id="ARBA00022840"/>
    </source>
</evidence>
<evidence type="ECO:0000256" key="2">
    <source>
        <dbReference type="ARBA" id="ARBA00022598"/>
    </source>
</evidence>
<keyword evidence="1 10" id="KW-0963">Cytoplasm</keyword>
<comment type="function">
    <text evidence="10 11">Involved in cell wall formation. Catalyzes the final step in the synthesis of UDP-N-acetylmuramoyl-pentapeptide, the precursor of murein.</text>
</comment>
<dbReference type="SUPFAM" id="SSF53244">
    <property type="entry name" value="MurD-like peptide ligases, peptide-binding domain"/>
    <property type="match status" value="1"/>
</dbReference>
<evidence type="ECO:0000256" key="3">
    <source>
        <dbReference type="ARBA" id="ARBA00022618"/>
    </source>
</evidence>
<sequence>MNASTNGAGAGDAPLLTAGEAARLAGGALAGGDARAPLRGAAVDSRALAPGMLFVALPGTQTDGHAFVQEAFRRGAGAALVARLPKEVPSGAAIIRVPDTLRAFHRLARAMRDRGRLVVVGITGSVGKTSTKEMAAAVAARAFRTARSPENWNTEVGIPLVLANLPQDREVAVLELAMRGPGQIRELVEVCAPNIGVVTNVGESHMDFFPSREALAAAKGELVEGLAADGVAVLNADDPLTAGLGRRTRARVLSFGDAGGDVRAEEVRLLPARGSTFRLRTPAGAAEVTLRVPGRHSIQNALAAAAVGVALGMAPEAIADGLGEAVPLPMRLEVVRVGPVTLLSDVYNSSPQSVSAALDALDEIAGSPRIAVLGDMKELGPRAPEAHRRVGREAAGRRIDLLVAFGPLAADLAAAAREAGGPRVVHATDLDQVVALLRRELVPGAVALIKGSRAMAMERITAALSEAAPAPIPGPGGAA</sequence>
<keyword evidence="5 10" id="KW-0067">ATP-binding</keyword>
<dbReference type="GO" id="GO:0008766">
    <property type="term" value="F:UDP-N-acetylmuramoylalanyl-D-glutamyl-2,6-diaminopimelate-D-alanyl-D-alanine ligase activity"/>
    <property type="evidence" value="ECO:0007669"/>
    <property type="project" value="RHEA"/>
</dbReference>
<keyword evidence="8 10" id="KW-0131">Cell cycle</keyword>
<evidence type="ECO:0000256" key="7">
    <source>
        <dbReference type="ARBA" id="ARBA00022984"/>
    </source>
</evidence>
<keyword evidence="7 10" id="KW-0573">Peptidoglycan synthesis</keyword>
<dbReference type="GO" id="GO:0005737">
    <property type="term" value="C:cytoplasm"/>
    <property type="evidence" value="ECO:0007669"/>
    <property type="project" value="UniProtKB-SubCell"/>
</dbReference>
<feature type="domain" description="Mur ligase C-terminal" evidence="13">
    <location>
        <begin position="330"/>
        <end position="453"/>
    </location>
</feature>
<evidence type="ECO:0000259" key="14">
    <source>
        <dbReference type="Pfam" id="PF08245"/>
    </source>
</evidence>
<dbReference type="Pfam" id="PF02875">
    <property type="entry name" value="Mur_ligase_C"/>
    <property type="match status" value="1"/>
</dbReference>
<dbReference type="NCBIfam" id="TIGR01143">
    <property type="entry name" value="murF"/>
    <property type="match status" value="1"/>
</dbReference>
<comment type="subcellular location">
    <subcellularLocation>
        <location evidence="10 11">Cytoplasm</location>
    </subcellularLocation>
</comment>
<dbReference type="InterPro" id="IPR005863">
    <property type="entry name" value="UDP-N-AcMur_synth"/>
</dbReference>
<dbReference type="InterPro" id="IPR035911">
    <property type="entry name" value="MurE/MurF_N"/>
</dbReference>
<evidence type="ECO:0000256" key="1">
    <source>
        <dbReference type="ARBA" id="ARBA00022490"/>
    </source>
</evidence>
<gene>
    <name evidence="10" type="primary">murF</name>
    <name evidence="15" type="ORF">E6H00_13325</name>
</gene>
<dbReference type="GO" id="GO:0005524">
    <property type="term" value="F:ATP binding"/>
    <property type="evidence" value="ECO:0007669"/>
    <property type="project" value="UniProtKB-UniRule"/>
</dbReference>
<evidence type="ECO:0000313" key="16">
    <source>
        <dbReference type="Proteomes" id="UP000318509"/>
    </source>
</evidence>
<evidence type="ECO:0000256" key="10">
    <source>
        <dbReference type="HAMAP-Rule" id="MF_02019"/>
    </source>
</evidence>
<evidence type="ECO:0000256" key="4">
    <source>
        <dbReference type="ARBA" id="ARBA00022741"/>
    </source>
</evidence>
<evidence type="ECO:0000313" key="15">
    <source>
        <dbReference type="EMBL" id="TMI88219.1"/>
    </source>
</evidence>
<dbReference type="Gene3D" id="3.90.190.20">
    <property type="entry name" value="Mur ligase, C-terminal domain"/>
    <property type="match status" value="1"/>
</dbReference>
<feature type="domain" description="Mur ligase central" evidence="14">
    <location>
        <begin position="122"/>
        <end position="307"/>
    </location>
</feature>
<reference evidence="15 16" key="1">
    <citation type="journal article" date="2019" name="Nat. Microbiol.">
        <title>Mediterranean grassland soil C-N compound turnover is dependent on rainfall and depth, and is mediated by genomically divergent microorganisms.</title>
        <authorList>
            <person name="Diamond S."/>
            <person name="Andeer P.F."/>
            <person name="Li Z."/>
            <person name="Crits-Christoph A."/>
            <person name="Burstein D."/>
            <person name="Anantharaman K."/>
            <person name="Lane K.R."/>
            <person name="Thomas B.C."/>
            <person name="Pan C."/>
            <person name="Northen T.R."/>
            <person name="Banfield J.F."/>
        </authorList>
    </citation>
    <scope>NUCLEOTIDE SEQUENCE [LARGE SCALE GENOMIC DNA]</scope>
    <source>
        <strain evidence="15">NP_3</strain>
    </source>
</reference>
<dbReference type="InterPro" id="IPR051046">
    <property type="entry name" value="MurCDEF_CellWall_CoF430Synth"/>
</dbReference>
<dbReference type="InterPro" id="IPR004101">
    <property type="entry name" value="Mur_ligase_C"/>
</dbReference>
<dbReference type="InterPro" id="IPR013221">
    <property type="entry name" value="Mur_ligase_cen"/>
</dbReference>
<dbReference type="GO" id="GO:0051301">
    <property type="term" value="P:cell division"/>
    <property type="evidence" value="ECO:0007669"/>
    <property type="project" value="UniProtKB-KW"/>
</dbReference>
<keyword evidence="4 10" id="KW-0547">Nucleotide-binding</keyword>
<evidence type="ECO:0000259" key="13">
    <source>
        <dbReference type="Pfam" id="PF02875"/>
    </source>
</evidence>
<dbReference type="PANTHER" id="PTHR43024:SF1">
    <property type="entry name" value="UDP-N-ACETYLMURAMOYL-TRIPEPTIDE--D-ALANYL-D-ALANINE LIGASE"/>
    <property type="match status" value="1"/>
</dbReference>
<name>A0A537JXF0_9BACT</name>
<dbReference type="InterPro" id="IPR036565">
    <property type="entry name" value="Mur-like_cat_sf"/>
</dbReference>
<dbReference type="GO" id="GO:0009252">
    <property type="term" value="P:peptidoglycan biosynthetic process"/>
    <property type="evidence" value="ECO:0007669"/>
    <property type="project" value="UniProtKB-UniRule"/>
</dbReference>
<evidence type="ECO:0000256" key="6">
    <source>
        <dbReference type="ARBA" id="ARBA00022960"/>
    </source>
</evidence>
<dbReference type="GO" id="GO:0071555">
    <property type="term" value="P:cell wall organization"/>
    <property type="evidence" value="ECO:0007669"/>
    <property type="project" value="UniProtKB-KW"/>
</dbReference>
<dbReference type="GO" id="GO:0008360">
    <property type="term" value="P:regulation of cell shape"/>
    <property type="evidence" value="ECO:0007669"/>
    <property type="project" value="UniProtKB-KW"/>
</dbReference>
<dbReference type="SUPFAM" id="SSF53623">
    <property type="entry name" value="MurD-like peptide ligases, catalytic domain"/>
    <property type="match status" value="1"/>
</dbReference>
<dbReference type="UniPathway" id="UPA00219"/>
<keyword evidence="6 10" id="KW-0133">Cell shape</keyword>
<comment type="pathway">
    <text evidence="10 11">Cell wall biogenesis; peptidoglycan biosynthesis.</text>
</comment>
<accession>A0A537JXF0</accession>
<organism evidence="15 16">
    <name type="scientific">Candidatus Segetimicrobium genomatis</name>
    <dbReference type="NCBI Taxonomy" id="2569760"/>
    <lineage>
        <taxon>Bacteria</taxon>
        <taxon>Bacillati</taxon>
        <taxon>Candidatus Sysuimicrobiota</taxon>
        <taxon>Candidatus Sysuimicrobiia</taxon>
        <taxon>Candidatus Sysuimicrobiales</taxon>
        <taxon>Candidatus Segetimicrobiaceae</taxon>
        <taxon>Candidatus Segetimicrobium</taxon>
    </lineage>
</organism>
<feature type="domain" description="Mur ligase N-terminal catalytic" evidence="12">
    <location>
        <begin position="43"/>
        <end position="110"/>
    </location>
</feature>
<evidence type="ECO:0000256" key="8">
    <source>
        <dbReference type="ARBA" id="ARBA00023306"/>
    </source>
</evidence>
<keyword evidence="2 10" id="KW-0436">Ligase</keyword>
<evidence type="ECO:0000256" key="11">
    <source>
        <dbReference type="RuleBase" id="RU004136"/>
    </source>
</evidence>
<proteinExistence type="inferred from homology"/>
<dbReference type="EC" id="6.3.2.10" evidence="10 11"/>
<dbReference type="Pfam" id="PF08245">
    <property type="entry name" value="Mur_ligase_M"/>
    <property type="match status" value="1"/>
</dbReference>
<feature type="binding site" evidence="10">
    <location>
        <begin position="124"/>
        <end position="130"/>
    </location>
    <ligand>
        <name>ATP</name>
        <dbReference type="ChEBI" id="CHEBI:30616"/>
    </ligand>
</feature>
<comment type="caution">
    <text evidence="15">The sequence shown here is derived from an EMBL/GenBank/DDBJ whole genome shotgun (WGS) entry which is preliminary data.</text>
</comment>